<dbReference type="EMBL" id="SOZI01000010">
    <property type="protein sequence ID" value="TNY23570.1"/>
    <property type="molecule type" value="Genomic_DNA"/>
</dbReference>
<dbReference type="GO" id="GO:0016538">
    <property type="term" value="F:cyclin-dependent protein serine/threonine kinase regulator activity"/>
    <property type="evidence" value="ECO:0007669"/>
    <property type="project" value="TreeGrafter"/>
</dbReference>
<keyword evidence="3" id="KW-1185">Reference proteome</keyword>
<name>A0A5C5G384_9BASI</name>
<protein>
    <recommendedName>
        <fullName evidence="4">Cyclin-domain-containing protein</fullName>
    </recommendedName>
</protein>
<sequence>MNAHSGYPSFDGPAHPQWQMVAPPQQQQQLFYGAAHYDPLHATHHHQVSLQQQHAAQAHAYSAYNAHAYAHGQQQFYPSGQPHQQLDASYYAAPQAAAFAVAPQMPVAAVEQARSRFAFATPTHAPAAHFTLPPPAPYAVAAPAHYGAHHLPQQHQDEAIRATWESRRAESASRATLENEYDHPSHSRPPHRADVALVQQQQQQEDEPVTAFQQQHHTTYDLIPNVSSVPPPPPVELSAVPLADLATEMVWEAVRRGYLHALETAPAAAPVAGVIGQPARNGPRRSAGGAAEQFGTIGDRRGASAHDAFEDAAARRQRLADLGFPGQARGAAAAAAAAFPVEPSAAFCAFVKQILTATLVAPEDIVLALYYVSRIPVDQIIPSTPAERGQDARTTSFKAAPFKVVLGALMLANKQLQDNSYRNDTFSTVSGIPLVDVNALEAHVFKALSFDVALREDKWLVWLGHLVEYYRTNRGVVGDRLAVQEALARLVVAAQRSVEAPSVQVVTGSPVASAAAAPLSGSSSSSSLASLASVATTASSLMEAECPSTPPQHSTRSASYLEHVNLDASGPLESPLHFDAHRRRQLLTRAASSLASSVAASQLDSPLVTRRQGTHLKAVPGAATAGASVTELSGYSLFPPVDLANARSRSFGHETWSRAIC</sequence>
<dbReference type="CDD" id="cd20557">
    <property type="entry name" value="CYCLIN_ScPCL1-like"/>
    <property type="match status" value="1"/>
</dbReference>
<evidence type="ECO:0000256" key="1">
    <source>
        <dbReference type="SAM" id="MobiDB-lite"/>
    </source>
</evidence>
<dbReference type="Proteomes" id="UP000311382">
    <property type="component" value="Unassembled WGS sequence"/>
</dbReference>
<accession>A0A5C5G384</accession>
<dbReference type="AlphaFoldDB" id="A0A5C5G384"/>
<dbReference type="GO" id="GO:0005634">
    <property type="term" value="C:nucleus"/>
    <property type="evidence" value="ECO:0007669"/>
    <property type="project" value="TreeGrafter"/>
</dbReference>
<proteinExistence type="predicted"/>
<dbReference type="PANTHER" id="PTHR15615">
    <property type="match status" value="1"/>
</dbReference>
<evidence type="ECO:0000313" key="3">
    <source>
        <dbReference type="Proteomes" id="UP000311382"/>
    </source>
</evidence>
<feature type="region of interest" description="Disordered" evidence="1">
    <location>
        <begin position="276"/>
        <end position="302"/>
    </location>
</feature>
<evidence type="ECO:0000313" key="2">
    <source>
        <dbReference type="EMBL" id="TNY23570.1"/>
    </source>
</evidence>
<dbReference type="InterPro" id="IPR013922">
    <property type="entry name" value="Cyclin_PHO80-like"/>
</dbReference>
<organism evidence="2 3">
    <name type="scientific">Rhodotorula diobovata</name>
    <dbReference type="NCBI Taxonomy" id="5288"/>
    <lineage>
        <taxon>Eukaryota</taxon>
        <taxon>Fungi</taxon>
        <taxon>Dikarya</taxon>
        <taxon>Basidiomycota</taxon>
        <taxon>Pucciniomycotina</taxon>
        <taxon>Microbotryomycetes</taxon>
        <taxon>Sporidiobolales</taxon>
        <taxon>Sporidiobolaceae</taxon>
        <taxon>Rhodotorula</taxon>
    </lineage>
</organism>
<dbReference type="OrthoDB" id="244495at2759"/>
<comment type="caution">
    <text evidence="2">The sequence shown here is derived from an EMBL/GenBank/DDBJ whole genome shotgun (WGS) entry which is preliminary data.</text>
</comment>
<feature type="region of interest" description="Disordered" evidence="1">
    <location>
        <begin position="163"/>
        <end position="190"/>
    </location>
</feature>
<evidence type="ECO:0008006" key="4">
    <source>
        <dbReference type="Google" id="ProtNLM"/>
    </source>
</evidence>
<reference evidence="2 3" key="1">
    <citation type="submission" date="2019-03" db="EMBL/GenBank/DDBJ databases">
        <title>Rhodosporidium diobovatum UCD-FST 08-225 genome sequencing, assembly, and annotation.</title>
        <authorList>
            <person name="Fakankun I.U."/>
            <person name="Fristensky B."/>
            <person name="Levin D.B."/>
        </authorList>
    </citation>
    <scope>NUCLEOTIDE SEQUENCE [LARGE SCALE GENOMIC DNA]</scope>
    <source>
        <strain evidence="2 3">UCD-FST 08-225</strain>
    </source>
</reference>
<dbReference type="PANTHER" id="PTHR15615:SF27">
    <property type="entry name" value="PHO85 CYCLIN CLG1"/>
    <property type="match status" value="1"/>
</dbReference>
<gene>
    <name evidence="2" type="ORF">DMC30DRAFT_414082</name>
</gene>
<dbReference type="Gene3D" id="1.10.472.10">
    <property type="entry name" value="Cyclin-like"/>
    <property type="match status" value="1"/>
</dbReference>
<dbReference type="GO" id="GO:0019901">
    <property type="term" value="F:protein kinase binding"/>
    <property type="evidence" value="ECO:0007669"/>
    <property type="project" value="InterPro"/>
</dbReference>
<dbReference type="GO" id="GO:0000307">
    <property type="term" value="C:cyclin-dependent protein kinase holoenzyme complex"/>
    <property type="evidence" value="ECO:0007669"/>
    <property type="project" value="TreeGrafter"/>
</dbReference>
<dbReference type="STRING" id="5288.A0A5C5G384"/>
<dbReference type="Pfam" id="PF08613">
    <property type="entry name" value="Cyclin"/>
    <property type="match status" value="1"/>
</dbReference>